<accession>A0A540X3D5</accession>
<keyword evidence="2" id="KW-1185">Reference proteome</keyword>
<reference evidence="1 2" key="1">
    <citation type="submission" date="2019-06" db="EMBL/GenBank/DDBJ databases">
        <authorList>
            <person name="Livingstone P."/>
            <person name="Whitworth D."/>
        </authorList>
    </citation>
    <scope>NUCLEOTIDE SEQUENCE [LARGE SCALE GENOMIC DNA]</scope>
    <source>
        <strain evidence="1 2">AM401</strain>
    </source>
</reference>
<dbReference type="EMBL" id="VIFM01000036">
    <property type="protein sequence ID" value="TQF15753.1"/>
    <property type="molecule type" value="Genomic_DNA"/>
</dbReference>
<proteinExistence type="predicted"/>
<evidence type="ECO:0000313" key="1">
    <source>
        <dbReference type="EMBL" id="TQF15753.1"/>
    </source>
</evidence>
<dbReference type="RefSeq" id="WP_141642552.1">
    <property type="nucleotide sequence ID" value="NZ_VIFM01000036.1"/>
</dbReference>
<dbReference type="OrthoDB" id="9853644at2"/>
<dbReference type="AlphaFoldDB" id="A0A540X3D5"/>
<name>A0A540X3D5_9BACT</name>
<organism evidence="1 2">
    <name type="scientific">Myxococcus llanfairpwllgwyngyllgogerychwyrndrobwllllantysiliogogogochensis</name>
    <dbReference type="NCBI Taxonomy" id="2590453"/>
    <lineage>
        <taxon>Bacteria</taxon>
        <taxon>Pseudomonadati</taxon>
        <taxon>Myxococcota</taxon>
        <taxon>Myxococcia</taxon>
        <taxon>Myxococcales</taxon>
        <taxon>Cystobacterineae</taxon>
        <taxon>Myxococcaceae</taxon>
        <taxon>Myxococcus</taxon>
    </lineage>
</organism>
<sequence length="115" mass="12909">MFFDFVGVNYEEDVDIWIAEVKLGSEVVYQGNYGDPEIAAVGREVAILKNGWAAQRNFPEETLDALCKRFAASLEDSFAVGDVTWHEWVSNIGLTPEEFLLRADVHLPSESGRRS</sequence>
<protein>
    <submittedName>
        <fullName evidence="1">Uncharacterized protein</fullName>
    </submittedName>
</protein>
<evidence type="ECO:0000313" key="2">
    <source>
        <dbReference type="Proteomes" id="UP000315369"/>
    </source>
</evidence>
<comment type="caution">
    <text evidence="1">The sequence shown here is derived from an EMBL/GenBank/DDBJ whole genome shotgun (WGS) entry which is preliminary data.</text>
</comment>
<dbReference type="Proteomes" id="UP000315369">
    <property type="component" value="Unassembled WGS sequence"/>
</dbReference>
<gene>
    <name evidence="1" type="ORF">FJV41_11790</name>
</gene>